<sequence>MLRLLCPLCVLSFYFMRDPKENGPVQLSKPDWIDREKIIDVIRNGTLSKDERIKKIEEMPTHENEQNTKLWLKNLPKAVEYFDWTTSEKENAGNKTREVIEKGEKMYGPDFMLLDKKEQEEVMLRFFGQLYEDKDVDDDVRDEILTLAMLFKEKLEDMGFRSSVIDST</sequence>
<accession>A0ABR1DPC9</accession>
<gene>
    <name evidence="1" type="primary">Necator_chrIV.g16911</name>
    <name evidence="1" type="ORF">RB195_003613</name>
</gene>
<dbReference type="Proteomes" id="UP001303046">
    <property type="component" value="Unassembled WGS sequence"/>
</dbReference>
<evidence type="ECO:0000313" key="1">
    <source>
        <dbReference type="EMBL" id="KAK6752301.1"/>
    </source>
</evidence>
<comment type="caution">
    <text evidence="1">The sequence shown here is derived from an EMBL/GenBank/DDBJ whole genome shotgun (WGS) entry which is preliminary data.</text>
</comment>
<protein>
    <submittedName>
        <fullName evidence="1">Uncharacterized protein</fullName>
    </submittedName>
</protein>
<reference evidence="1 2" key="1">
    <citation type="submission" date="2023-08" db="EMBL/GenBank/DDBJ databases">
        <title>A Necator americanus chromosomal reference genome.</title>
        <authorList>
            <person name="Ilik V."/>
            <person name="Petrzelkova K.J."/>
            <person name="Pardy F."/>
            <person name="Fuh T."/>
            <person name="Niatou-Singa F.S."/>
            <person name="Gouil Q."/>
            <person name="Baker L."/>
            <person name="Ritchie M.E."/>
            <person name="Jex A.R."/>
            <person name="Gazzola D."/>
            <person name="Li H."/>
            <person name="Toshio Fujiwara R."/>
            <person name="Zhan B."/>
            <person name="Aroian R.V."/>
            <person name="Pafco B."/>
            <person name="Schwarz E.M."/>
        </authorList>
    </citation>
    <scope>NUCLEOTIDE SEQUENCE [LARGE SCALE GENOMIC DNA]</scope>
    <source>
        <strain evidence="1 2">Aroian</strain>
        <tissue evidence="1">Whole animal</tissue>
    </source>
</reference>
<proteinExistence type="predicted"/>
<evidence type="ECO:0000313" key="2">
    <source>
        <dbReference type="Proteomes" id="UP001303046"/>
    </source>
</evidence>
<dbReference type="EMBL" id="JAVFWL010000004">
    <property type="protein sequence ID" value="KAK6752301.1"/>
    <property type="molecule type" value="Genomic_DNA"/>
</dbReference>
<name>A0ABR1DPC9_NECAM</name>
<keyword evidence="2" id="KW-1185">Reference proteome</keyword>
<organism evidence="1 2">
    <name type="scientific">Necator americanus</name>
    <name type="common">Human hookworm</name>
    <dbReference type="NCBI Taxonomy" id="51031"/>
    <lineage>
        <taxon>Eukaryota</taxon>
        <taxon>Metazoa</taxon>
        <taxon>Ecdysozoa</taxon>
        <taxon>Nematoda</taxon>
        <taxon>Chromadorea</taxon>
        <taxon>Rhabditida</taxon>
        <taxon>Rhabditina</taxon>
        <taxon>Rhabditomorpha</taxon>
        <taxon>Strongyloidea</taxon>
        <taxon>Ancylostomatidae</taxon>
        <taxon>Bunostominae</taxon>
        <taxon>Necator</taxon>
    </lineage>
</organism>